<evidence type="ECO:0000256" key="1">
    <source>
        <dbReference type="ARBA" id="ARBA00006270"/>
    </source>
</evidence>
<dbReference type="EMBL" id="JAIFTH010000043">
    <property type="protein sequence ID" value="KAG9511004.1"/>
    <property type="molecule type" value="Genomic_DNA"/>
</dbReference>
<dbReference type="SMART" id="SM00175">
    <property type="entry name" value="RAB"/>
    <property type="match status" value="1"/>
</dbReference>
<proteinExistence type="inferred from homology"/>
<accession>A0ABQ7SC55</accession>
<keyword evidence="4" id="KW-0449">Lipoprotein</keyword>
<dbReference type="PROSITE" id="PS51419">
    <property type="entry name" value="RAB"/>
    <property type="match status" value="1"/>
</dbReference>
<dbReference type="Proteomes" id="UP000825002">
    <property type="component" value="Unassembled WGS sequence"/>
</dbReference>
<sequence length="204" mass="23410">MATKSYDYLFKLLLIGDSGVGKTCILFKFAEDTFSSAFISTIGIDFKIRTLEVDGKKIKLQVWDTAGQERFRTITTAYYRGAMGIMLVYDVTNLKSFENISNWIRNIELHATQDVEMMILGNKCDITDKRQVSKEKGEQLALQHSIKFFETSAKANINIEEAFTTLARDIKLKMEKKIEHSNLNKGCQLGKDDNRRRTKFCGFF</sequence>
<evidence type="ECO:0000256" key="5">
    <source>
        <dbReference type="ARBA" id="ARBA00023289"/>
    </source>
</evidence>
<keyword evidence="2" id="KW-0547">Nucleotide-binding</keyword>
<dbReference type="SMART" id="SM00177">
    <property type="entry name" value="ARF"/>
    <property type="match status" value="1"/>
</dbReference>
<comment type="caution">
    <text evidence="6">The sequence shown here is derived from an EMBL/GenBank/DDBJ whole genome shotgun (WGS) entry which is preliminary data.</text>
</comment>
<dbReference type="SMART" id="SM00176">
    <property type="entry name" value="RAN"/>
    <property type="match status" value="1"/>
</dbReference>
<feature type="non-terminal residue" evidence="6">
    <location>
        <position position="1"/>
    </location>
</feature>
<dbReference type="PANTHER" id="PTHR47980">
    <property type="entry name" value="LD44762P"/>
    <property type="match status" value="1"/>
</dbReference>
<keyword evidence="5" id="KW-0636">Prenylation</keyword>
<dbReference type="Pfam" id="PF00071">
    <property type="entry name" value="Ras"/>
    <property type="match status" value="1"/>
</dbReference>
<reference evidence="6 7" key="1">
    <citation type="submission" date="2020-10" db="EMBL/GenBank/DDBJ databases">
        <authorList>
            <person name="Klimov P.B."/>
            <person name="Dyachkov S.M."/>
            <person name="Chetverikov P.E."/>
        </authorList>
    </citation>
    <scope>NUCLEOTIDE SEQUENCE [LARGE SCALE GENOMIC DNA]</scope>
    <source>
        <strain evidence="6">BMOC 18-1129-001#AD2665</strain>
        <tissue evidence="6">Entire mites</tissue>
    </source>
</reference>
<dbReference type="Gene3D" id="3.40.50.300">
    <property type="entry name" value="P-loop containing nucleotide triphosphate hydrolases"/>
    <property type="match status" value="1"/>
</dbReference>
<dbReference type="InterPro" id="IPR005225">
    <property type="entry name" value="Small_GTP-bd"/>
</dbReference>
<dbReference type="SMART" id="SM00173">
    <property type="entry name" value="RAS"/>
    <property type="match status" value="1"/>
</dbReference>
<protein>
    <submittedName>
        <fullName evidence="6">Ras-related protein Rab-8A</fullName>
    </submittedName>
</protein>
<keyword evidence="3" id="KW-0342">GTP-binding</keyword>
<comment type="similarity">
    <text evidence="1">Belongs to the small GTPase superfamily. Rab family.</text>
</comment>
<dbReference type="SUPFAM" id="SSF52540">
    <property type="entry name" value="P-loop containing nucleoside triphosphate hydrolases"/>
    <property type="match status" value="1"/>
</dbReference>
<dbReference type="InterPro" id="IPR027417">
    <property type="entry name" value="P-loop_NTPase"/>
</dbReference>
<dbReference type="PRINTS" id="PR00449">
    <property type="entry name" value="RASTRNSFRMNG"/>
</dbReference>
<evidence type="ECO:0000256" key="3">
    <source>
        <dbReference type="ARBA" id="ARBA00023134"/>
    </source>
</evidence>
<dbReference type="CDD" id="cd01867">
    <property type="entry name" value="Rab8_Rab10_Rab13_like"/>
    <property type="match status" value="1"/>
</dbReference>
<evidence type="ECO:0000313" key="7">
    <source>
        <dbReference type="Proteomes" id="UP000825002"/>
    </source>
</evidence>
<evidence type="ECO:0000313" key="6">
    <source>
        <dbReference type="EMBL" id="KAG9511004.1"/>
    </source>
</evidence>
<evidence type="ECO:0000256" key="4">
    <source>
        <dbReference type="ARBA" id="ARBA00023288"/>
    </source>
</evidence>
<evidence type="ECO:0000256" key="2">
    <source>
        <dbReference type="ARBA" id="ARBA00022741"/>
    </source>
</evidence>
<name>A0ABQ7SC55_9ACAR</name>
<gene>
    <name evidence="6" type="primary">RAB8A</name>
    <name evidence="6" type="ORF">GZH46_00437</name>
</gene>
<keyword evidence="7" id="KW-1185">Reference proteome</keyword>
<dbReference type="NCBIfam" id="TIGR00231">
    <property type="entry name" value="small_GTP"/>
    <property type="match status" value="1"/>
</dbReference>
<dbReference type="PROSITE" id="PS51421">
    <property type="entry name" value="RAS"/>
    <property type="match status" value="1"/>
</dbReference>
<organism evidence="6 7">
    <name type="scientific">Fragariocoptes setiger</name>
    <dbReference type="NCBI Taxonomy" id="1670756"/>
    <lineage>
        <taxon>Eukaryota</taxon>
        <taxon>Metazoa</taxon>
        <taxon>Ecdysozoa</taxon>
        <taxon>Arthropoda</taxon>
        <taxon>Chelicerata</taxon>
        <taxon>Arachnida</taxon>
        <taxon>Acari</taxon>
        <taxon>Acariformes</taxon>
        <taxon>Trombidiformes</taxon>
        <taxon>Prostigmata</taxon>
        <taxon>Eupodina</taxon>
        <taxon>Eriophyoidea</taxon>
        <taxon>Phytoptidae</taxon>
        <taxon>Fragariocoptes</taxon>
    </lineage>
</organism>
<dbReference type="PROSITE" id="PS51420">
    <property type="entry name" value="RHO"/>
    <property type="match status" value="1"/>
</dbReference>
<dbReference type="InterPro" id="IPR050305">
    <property type="entry name" value="Small_GTPase_Rab"/>
</dbReference>
<dbReference type="SMART" id="SM00174">
    <property type="entry name" value="RHO"/>
    <property type="match status" value="1"/>
</dbReference>
<dbReference type="InterPro" id="IPR001806">
    <property type="entry name" value="Small_GTPase"/>
</dbReference>